<keyword evidence="3" id="KW-1185">Reference proteome</keyword>
<dbReference type="EMBL" id="LVLJ01002000">
    <property type="protein sequence ID" value="OAE27042.1"/>
    <property type="molecule type" value="Genomic_DNA"/>
</dbReference>
<proteinExistence type="predicted"/>
<organism evidence="2 3">
    <name type="scientific">Marchantia polymorpha subsp. ruderalis</name>
    <dbReference type="NCBI Taxonomy" id="1480154"/>
    <lineage>
        <taxon>Eukaryota</taxon>
        <taxon>Viridiplantae</taxon>
        <taxon>Streptophyta</taxon>
        <taxon>Embryophyta</taxon>
        <taxon>Marchantiophyta</taxon>
        <taxon>Marchantiopsida</taxon>
        <taxon>Marchantiidae</taxon>
        <taxon>Marchantiales</taxon>
        <taxon>Marchantiaceae</taxon>
        <taxon>Marchantia</taxon>
    </lineage>
</organism>
<dbReference type="Proteomes" id="UP000077202">
    <property type="component" value="Unassembled WGS sequence"/>
</dbReference>
<feature type="region of interest" description="Disordered" evidence="1">
    <location>
        <begin position="1"/>
        <end position="22"/>
    </location>
</feature>
<reference evidence="2" key="1">
    <citation type="submission" date="2016-03" db="EMBL/GenBank/DDBJ databases">
        <title>Mechanisms controlling the formation of the plant cell surface in tip-growing cells are functionally conserved among land plants.</title>
        <authorList>
            <person name="Honkanen S."/>
            <person name="Jones V.A."/>
            <person name="Morieri G."/>
            <person name="Champion C."/>
            <person name="Hetherington A.J."/>
            <person name="Kelly S."/>
            <person name="Saint-Marcoux D."/>
            <person name="Proust H."/>
            <person name="Prescott H."/>
            <person name="Dolan L."/>
        </authorList>
    </citation>
    <scope>NUCLEOTIDE SEQUENCE [LARGE SCALE GENOMIC DNA]</scope>
    <source>
        <tissue evidence="2">Whole gametophyte</tissue>
    </source>
</reference>
<evidence type="ECO:0000313" key="3">
    <source>
        <dbReference type="Proteomes" id="UP000077202"/>
    </source>
</evidence>
<evidence type="ECO:0000313" key="2">
    <source>
        <dbReference type="EMBL" id="OAE27042.1"/>
    </source>
</evidence>
<dbReference type="AlphaFoldDB" id="A0A176W3F1"/>
<accession>A0A176W3F1</accession>
<sequence length="141" mass="15955">MEEPRDQAAEVLTVSSDTEEDPVALEEVAAKAVEDVVAVESEPQKVLPLLQYLDQKREKYVEGNPSESFVEIVRNQTQIKRELAVEVAAKERRSEPTEAKYQALQRKLSEEVEKRRKVEQASDNQETGDVVWQIEDATVAS</sequence>
<name>A0A176W3F1_MARPO</name>
<protein>
    <submittedName>
        <fullName evidence="2">Uncharacterized protein</fullName>
    </submittedName>
</protein>
<gene>
    <name evidence="2" type="ORF">AXG93_3101s1010</name>
</gene>
<comment type="caution">
    <text evidence="2">The sequence shown here is derived from an EMBL/GenBank/DDBJ whole genome shotgun (WGS) entry which is preliminary data.</text>
</comment>
<evidence type="ECO:0000256" key="1">
    <source>
        <dbReference type="SAM" id="MobiDB-lite"/>
    </source>
</evidence>